<dbReference type="InterPro" id="IPR012479">
    <property type="entry name" value="SAP30BP"/>
</dbReference>
<evidence type="ECO:0000256" key="1">
    <source>
        <dbReference type="SAM" id="MobiDB-lite"/>
    </source>
</evidence>
<dbReference type="PANTHER" id="PTHR13464">
    <property type="entry name" value="TRANSCRIPTIONAL REGULATOR PROTEIN HCNGP"/>
    <property type="match status" value="1"/>
</dbReference>
<dbReference type="OMA" id="YSEYSTH"/>
<organism evidence="2 3">
    <name type="scientific">Dothistroma septosporum (strain NZE10 / CBS 128990)</name>
    <name type="common">Red band needle blight fungus</name>
    <name type="synonym">Mycosphaerella pini</name>
    <dbReference type="NCBI Taxonomy" id="675120"/>
    <lineage>
        <taxon>Eukaryota</taxon>
        <taxon>Fungi</taxon>
        <taxon>Dikarya</taxon>
        <taxon>Ascomycota</taxon>
        <taxon>Pezizomycotina</taxon>
        <taxon>Dothideomycetes</taxon>
        <taxon>Dothideomycetidae</taxon>
        <taxon>Mycosphaerellales</taxon>
        <taxon>Mycosphaerellaceae</taxon>
        <taxon>Dothistroma</taxon>
    </lineage>
</organism>
<dbReference type="GO" id="GO:0005634">
    <property type="term" value="C:nucleus"/>
    <property type="evidence" value="ECO:0007669"/>
    <property type="project" value="TreeGrafter"/>
</dbReference>
<dbReference type="AlphaFoldDB" id="M2YKP9"/>
<name>M2YKP9_DOTSN</name>
<dbReference type="PANTHER" id="PTHR13464:SF0">
    <property type="entry name" value="SAP30-BINDING PROTEIN"/>
    <property type="match status" value="1"/>
</dbReference>
<evidence type="ECO:0008006" key="4">
    <source>
        <dbReference type="Google" id="ProtNLM"/>
    </source>
</evidence>
<feature type="compositionally biased region" description="Basic and acidic residues" evidence="1">
    <location>
        <begin position="107"/>
        <end position="119"/>
    </location>
</feature>
<dbReference type="STRING" id="675120.M2YKP9"/>
<feature type="compositionally biased region" description="Basic and acidic residues" evidence="1">
    <location>
        <begin position="137"/>
        <end position="146"/>
    </location>
</feature>
<proteinExistence type="predicted"/>
<dbReference type="eggNOG" id="KOG2959">
    <property type="taxonomic scope" value="Eukaryota"/>
</dbReference>
<dbReference type="HOGENOM" id="CLU_064352_3_0_1"/>
<dbReference type="OrthoDB" id="1714508at2759"/>
<accession>M2YKP9</accession>
<dbReference type="Proteomes" id="UP000016933">
    <property type="component" value="Unassembled WGS sequence"/>
</dbReference>
<reference evidence="3" key="1">
    <citation type="journal article" date="2012" name="PLoS Genet.">
        <title>The genomes of the fungal plant pathogens Cladosporium fulvum and Dothistroma septosporum reveal adaptation to different hosts and lifestyles but also signatures of common ancestry.</title>
        <authorList>
            <person name="de Wit P.J.G.M."/>
            <person name="van der Burgt A."/>
            <person name="Oekmen B."/>
            <person name="Stergiopoulos I."/>
            <person name="Abd-Elsalam K.A."/>
            <person name="Aerts A.L."/>
            <person name="Bahkali A.H."/>
            <person name="Beenen H.G."/>
            <person name="Chettri P."/>
            <person name="Cox M.P."/>
            <person name="Datema E."/>
            <person name="de Vries R.P."/>
            <person name="Dhillon B."/>
            <person name="Ganley A.R."/>
            <person name="Griffiths S.A."/>
            <person name="Guo Y."/>
            <person name="Hamelin R.C."/>
            <person name="Henrissat B."/>
            <person name="Kabir M.S."/>
            <person name="Jashni M.K."/>
            <person name="Kema G."/>
            <person name="Klaubauf S."/>
            <person name="Lapidus A."/>
            <person name="Levasseur A."/>
            <person name="Lindquist E."/>
            <person name="Mehrabi R."/>
            <person name="Ohm R.A."/>
            <person name="Owen T.J."/>
            <person name="Salamov A."/>
            <person name="Schwelm A."/>
            <person name="Schijlen E."/>
            <person name="Sun H."/>
            <person name="van den Burg H.A."/>
            <person name="van Ham R.C.H.J."/>
            <person name="Zhang S."/>
            <person name="Goodwin S.B."/>
            <person name="Grigoriev I.V."/>
            <person name="Collemare J."/>
            <person name="Bradshaw R.E."/>
        </authorList>
    </citation>
    <scope>NUCLEOTIDE SEQUENCE [LARGE SCALE GENOMIC DNA]</scope>
    <source>
        <strain evidence="3">NZE10 / CBS 128990</strain>
    </source>
</reference>
<dbReference type="GO" id="GO:0006355">
    <property type="term" value="P:regulation of DNA-templated transcription"/>
    <property type="evidence" value="ECO:0007669"/>
    <property type="project" value="InterPro"/>
</dbReference>
<keyword evidence="3" id="KW-1185">Reference proteome</keyword>
<sequence length="146" mass="16474">MPTIPNFEIPDSPPPPSRNSEEAATLAATTKKFERFLELKQQGIHFNERLQNSSSLRNPSLLPKLMEFAGISAEDSHKSSLTEEVAVAAKWPEECYVEGLTRQIERREKKRMAERDKVEFVPVGKSAGSSKEGTPSGERRSRFDRK</sequence>
<reference evidence="2 3" key="2">
    <citation type="journal article" date="2012" name="PLoS Pathog.">
        <title>Diverse lifestyles and strategies of plant pathogenesis encoded in the genomes of eighteen Dothideomycetes fungi.</title>
        <authorList>
            <person name="Ohm R.A."/>
            <person name="Feau N."/>
            <person name="Henrissat B."/>
            <person name="Schoch C.L."/>
            <person name="Horwitz B.A."/>
            <person name="Barry K.W."/>
            <person name="Condon B.J."/>
            <person name="Copeland A.C."/>
            <person name="Dhillon B."/>
            <person name="Glaser F."/>
            <person name="Hesse C.N."/>
            <person name="Kosti I."/>
            <person name="LaButti K."/>
            <person name="Lindquist E.A."/>
            <person name="Lucas S."/>
            <person name="Salamov A.A."/>
            <person name="Bradshaw R.E."/>
            <person name="Ciuffetti L."/>
            <person name="Hamelin R.C."/>
            <person name="Kema G.H.J."/>
            <person name="Lawrence C."/>
            <person name="Scott J.A."/>
            <person name="Spatafora J.W."/>
            <person name="Turgeon B.G."/>
            <person name="de Wit P.J.G.M."/>
            <person name="Zhong S."/>
            <person name="Goodwin S.B."/>
            <person name="Grigoriev I.V."/>
        </authorList>
    </citation>
    <scope>NUCLEOTIDE SEQUENCE [LARGE SCALE GENOMIC DNA]</scope>
    <source>
        <strain evidence="3">NZE10 / CBS 128990</strain>
    </source>
</reference>
<evidence type="ECO:0000313" key="2">
    <source>
        <dbReference type="EMBL" id="EME39445.1"/>
    </source>
</evidence>
<dbReference type="Pfam" id="PF07818">
    <property type="entry name" value="HCNGP"/>
    <property type="match status" value="1"/>
</dbReference>
<protein>
    <recommendedName>
        <fullName evidence="4">HCNGP-like protein</fullName>
    </recommendedName>
</protein>
<evidence type="ECO:0000313" key="3">
    <source>
        <dbReference type="Proteomes" id="UP000016933"/>
    </source>
</evidence>
<feature type="region of interest" description="Disordered" evidence="1">
    <location>
        <begin position="1"/>
        <end position="25"/>
    </location>
</feature>
<feature type="region of interest" description="Disordered" evidence="1">
    <location>
        <begin position="107"/>
        <end position="146"/>
    </location>
</feature>
<dbReference type="EMBL" id="KB446545">
    <property type="protein sequence ID" value="EME39445.1"/>
    <property type="molecule type" value="Genomic_DNA"/>
</dbReference>
<gene>
    <name evidence="2" type="ORF">DOTSEDRAFT_75200</name>
</gene>